<organism evidence="1 2">
    <name type="scientific">Naegleria fowleri</name>
    <name type="common">Brain eating amoeba</name>
    <dbReference type="NCBI Taxonomy" id="5763"/>
    <lineage>
        <taxon>Eukaryota</taxon>
        <taxon>Discoba</taxon>
        <taxon>Heterolobosea</taxon>
        <taxon>Tetramitia</taxon>
        <taxon>Eutetramitia</taxon>
        <taxon>Vahlkampfiidae</taxon>
        <taxon>Naegleria</taxon>
    </lineage>
</organism>
<sequence>MNSTASLYSGDSPIDKLTHNLEKNEIQPNKSRDSNSIIKFYWMNGYLLLVEYLLYLENVEGEEELLMNIHKTAAYSSQKDTKKDYTHQNISSEKTLASSFETIEDMLIRVDLKEQRKHVPKIIECFENHCIDFGFELYGYSPQKDINKRVDPMRALFCRNPTKEAFLIFIQERIHSTRPNMTQFSKRIDLDFARELRNKFIEKTFLKATATSSESRAQFPSELKTREKKTEFLLNVCNSFIDERHNEHLESYFQKFFGGYITSRNNVFSNHHDELIDTPPVKHDTSSTTSNTSIQRDILIAKRLVSACFRNIMILYFIQIIFSASSSRIEVELEDEFTPATNNFYHSKEYRTLTRQILLVASLIDIIRQEHTSLYTESETFIHYKNVALRDMIKESLQQEFQHHRSTVQQPLEKMFHQLVHEKLLSSYMYLNGQVKRQMELHGYGSKGVDILTRDVLFWIFKIFNALKVTDKNEKEKIKQEQDKIASEEFVEAFTSTDSWVHSDTFKLDILHKVMSNFDTTEKDKKKTVIDTTSHPLVTTKSLQGVAHLYPFQELEEEFPFDDIISQCSNLIMSVQSKSSHL</sequence>
<dbReference type="VEuPathDB" id="AmoebaDB:NF0102140"/>
<dbReference type="VEuPathDB" id="AmoebaDB:FDP41_005291"/>
<dbReference type="VEuPathDB" id="AmoebaDB:NfTy_053040"/>
<comment type="caution">
    <text evidence="1">The sequence shown here is derived from an EMBL/GenBank/DDBJ whole genome shotgun (WGS) entry which is preliminary data.</text>
</comment>
<dbReference type="Proteomes" id="UP000444721">
    <property type="component" value="Unassembled WGS sequence"/>
</dbReference>
<dbReference type="GeneID" id="68112509"/>
<evidence type="ECO:0000313" key="1">
    <source>
        <dbReference type="EMBL" id="KAF0975964.1"/>
    </source>
</evidence>
<evidence type="ECO:0000313" key="2">
    <source>
        <dbReference type="Proteomes" id="UP000444721"/>
    </source>
</evidence>
<dbReference type="OrthoDB" id="10383701at2759"/>
<protein>
    <submittedName>
        <fullName evidence="1">Uncharacterized protein</fullName>
    </submittedName>
</protein>
<dbReference type="EMBL" id="VFQX01000043">
    <property type="protein sequence ID" value="KAF0975964.1"/>
    <property type="molecule type" value="Genomic_DNA"/>
</dbReference>
<accession>A0A6A5BPE3</accession>
<dbReference type="AlphaFoldDB" id="A0A6A5BPE3"/>
<dbReference type="RefSeq" id="XP_044560677.1">
    <property type="nucleotide sequence ID" value="XM_044708800.1"/>
</dbReference>
<keyword evidence="2" id="KW-1185">Reference proteome</keyword>
<proteinExistence type="predicted"/>
<reference evidence="1 2" key="1">
    <citation type="journal article" date="2019" name="Sci. Rep.">
        <title>Nanopore sequencing improves the draft genome of the human pathogenic amoeba Naegleria fowleri.</title>
        <authorList>
            <person name="Liechti N."/>
            <person name="Schurch N."/>
            <person name="Bruggmann R."/>
            <person name="Wittwer M."/>
        </authorList>
    </citation>
    <scope>NUCLEOTIDE SEQUENCE [LARGE SCALE GENOMIC DNA]</scope>
    <source>
        <strain evidence="1 2">ATCC 30894</strain>
    </source>
</reference>
<name>A0A6A5BPE3_NAEFO</name>
<gene>
    <name evidence="1" type="ORF">FDP41_005291</name>
</gene>